<name>A0A3P7NIY0_DIBLA</name>
<keyword evidence="3" id="KW-1185">Reference proteome</keyword>
<organism evidence="2 3">
    <name type="scientific">Dibothriocephalus latus</name>
    <name type="common">Fish tapeworm</name>
    <name type="synonym">Diphyllobothrium latum</name>
    <dbReference type="NCBI Taxonomy" id="60516"/>
    <lineage>
        <taxon>Eukaryota</taxon>
        <taxon>Metazoa</taxon>
        <taxon>Spiralia</taxon>
        <taxon>Lophotrochozoa</taxon>
        <taxon>Platyhelminthes</taxon>
        <taxon>Cestoda</taxon>
        <taxon>Eucestoda</taxon>
        <taxon>Diphyllobothriidea</taxon>
        <taxon>Diphyllobothriidae</taxon>
        <taxon>Dibothriocephalus</taxon>
    </lineage>
</organism>
<evidence type="ECO:0000256" key="1">
    <source>
        <dbReference type="SAM" id="MobiDB-lite"/>
    </source>
</evidence>
<feature type="region of interest" description="Disordered" evidence="1">
    <location>
        <begin position="145"/>
        <end position="171"/>
    </location>
</feature>
<dbReference type="EMBL" id="UYRU01046885">
    <property type="protein sequence ID" value="VDN09359.1"/>
    <property type="molecule type" value="Genomic_DNA"/>
</dbReference>
<sequence>MPPPRQTKTLASVREKLRAKRMLLEHQRSGPHPPLGSLTPNPGLSHTGNFYSSPFYRQPLTSPSTVSSACLSSSQLTALNIDAQFPSQSSAQQSSKCVLPLTSSHHASTAASILTATTTTGVTAAAAAAAATTIFRYRLSTKRLSAGHTPPREANRPTFCSTQHHLDSGRL</sequence>
<dbReference type="Proteomes" id="UP000281553">
    <property type="component" value="Unassembled WGS sequence"/>
</dbReference>
<reference evidence="2 3" key="1">
    <citation type="submission" date="2018-11" db="EMBL/GenBank/DDBJ databases">
        <authorList>
            <consortium name="Pathogen Informatics"/>
        </authorList>
    </citation>
    <scope>NUCLEOTIDE SEQUENCE [LARGE SCALE GENOMIC DNA]</scope>
</reference>
<gene>
    <name evidence="2" type="ORF">DILT_LOCUS5190</name>
</gene>
<accession>A0A3P7NIY0</accession>
<dbReference type="AlphaFoldDB" id="A0A3P7NIY0"/>
<protein>
    <submittedName>
        <fullName evidence="2">Uncharacterized protein</fullName>
    </submittedName>
</protein>
<evidence type="ECO:0000313" key="3">
    <source>
        <dbReference type="Proteomes" id="UP000281553"/>
    </source>
</evidence>
<feature type="region of interest" description="Disordered" evidence="1">
    <location>
        <begin position="25"/>
        <end position="44"/>
    </location>
</feature>
<evidence type="ECO:0000313" key="2">
    <source>
        <dbReference type="EMBL" id="VDN09359.1"/>
    </source>
</evidence>
<proteinExistence type="predicted"/>